<feature type="transmembrane region" description="Helical" evidence="8">
    <location>
        <begin position="37"/>
        <end position="55"/>
    </location>
</feature>
<evidence type="ECO:0000313" key="10">
    <source>
        <dbReference type="Proteomes" id="UP000729913"/>
    </source>
</evidence>
<keyword evidence="6 8" id="KW-1133">Transmembrane helix</keyword>
<comment type="subcellular location">
    <subcellularLocation>
        <location evidence="1 8">Endoplasmic reticulum membrane</location>
        <topology evidence="1 8">Multi-pass membrane protein</topology>
    </subcellularLocation>
</comment>
<evidence type="ECO:0000256" key="3">
    <source>
        <dbReference type="ARBA" id="ARBA00022679"/>
    </source>
</evidence>
<comment type="similarity">
    <text evidence="8">Belongs to the glycosyltransferase 22 family.</text>
</comment>
<reference evidence="9" key="2">
    <citation type="submission" date="2021-04" db="EMBL/GenBank/DDBJ databases">
        <title>Genome-wide patterns of bracovirus chromosomal integration into multiple host tissues during parasitism.</title>
        <authorList>
            <person name="Chebbi M.A.C."/>
        </authorList>
    </citation>
    <scope>NUCLEOTIDE SEQUENCE</scope>
    <source>
        <tissue evidence="9">Whole body</tissue>
    </source>
</reference>
<dbReference type="Pfam" id="PF03901">
    <property type="entry name" value="Glyco_transf_22"/>
    <property type="match status" value="1"/>
</dbReference>
<dbReference type="PANTHER" id="PTHR22760:SF4">
    <property type="entry name" value="GPI MANNOSYLTRANSFERASE 3"/>
    <property type="match status" value="1"/>
</dbReference>
<keyword evidence="3" id="KW-0808">Transferase</keyword>
<dbReference type="PANTHER" id="PTHR22760">
    <property type="entry name" value="GLYCOSYLTRANSFERASE"/>
    <property type="match status" value="1"/>
</dbReference>
<dbReference type="InterPro" id="IPR005599">
    <property type="entry name" value="GPI_mannosylTrfase"/>
</dbReference>
<reference evidence="9" key="1">
    <citation type="submission" date="2020-03" db="EMBL/GenBank/DDBJ databases">
        <authorList>
            <person name="Chebbi M.A."/>
            <person name="Drezen J.M."/>
        </authorList>
    </citation>
    <scope>NUCLEOTIDE SEQUENCE</scope>
    <source>
        <tissue evidence="9">Whole body</tissue>
    </source>
</reference>
<dbReference type="EC" id="2.4.1.-" evidence="8"/>
<evidence type="ECO:0000256" key="6">
    <source>
        <dbReference type="ARBA" id="ARBA00022989"/>
    </source>
</evidence>
<dbReference type="GO" id="GO:0000026">
    <property type="term" value="F:alpha-1,2-mannosyltransferase activity"/>
    <property type="evidence" value="ECO:0007669"/>
    <property type="project" value="TreeGrafter"/>
</dbReference>
<sequence>MLPDKEHYYLLPLLPLLLYVVTYFDNYREHVSEMEERFIALFMIGVNIWIFYLCASHRQGSAQIMSYLREEITNSPSNVDVMFLTPCYSTPFYSHVHQNISMDFLHCEPNLKNQDNYMNEADIFFKNPKAWLRKRYTNSTLPSLVVMYDSLAPRIKDFINNYHLVVSVFDTTYQSINGGNNFSLYKLKYKESSI</sequence>
<evidence type="ECO:0000256" key="8">
    <source>
        <dbReference type="RuleBase" id="RU363075"/>
    </source>
</evidence>
<feature type="transmembrane region" description="Helical" evidence="8">
    <location>
        <begin position="7"/>
        <end position="25"/>
    </location>
</feature>
<evidence type="ECO:0000256" key="7">
    <source>
        <dbReference type="ARBA" id="ARBA00023136"/>
    </source>
</evidence>
<dbReference type="EMBL" id="JAAOIC020000048">
    <property type="protein sequence ID" value="KAG8036342.1"/>
    <property type="molecule type" value="Genomic_DNA"/>
</dbReference>
<evidence type="ECO:0000256" key="1">
    <source>
        <dbReference type="ARBA" id="ARBA00004477"/>
    </source>
</evidence>
<keyword evidence="10" id="KW-1185">Reference proteome</keyword>
<organism evidence="9 10">
    <name type="scientific">Cotesia typhae</name>
    <dbReference type="NCBI Taxonomy" id="2053667"/>
    <lineage>
        <taxon>Eukaryota</taxon>
        <taxon>Metazoa</taxon>
        <taxon>Ecdysozoa</taxon>
        <taxon>Arthropoda</taxon>
        <taxon>Hexapoda</taxon>
        <taxon>Insecta</taxon>
        <taxon>Pterygota</taxon>
        <taxon>Neoptera</taxon>
        <taxon>Endopterygota</taxon>
        <taxon>Hymenoptera</taxon>
        <taxon>Apocrita</taxon>
        <taxon>Ichneumonoidea</taxon>
        <taxon>Braconidae</taxon>
        <taxon>Microgastrinae</taxon>
        <taxon>Cotesia</taxon>
    </lineage>
</organism>
<evidence type="ECO:0000313" key="9">
    <source>
        <dbReference type="EMBL" id="KAG8036342.1"/>
    </source>
</evidence>
<comment type="caution">
    <text evidence="8">Lacks conserved residue(s) required for the propagation of feature annotation.</text>
</comment>
<evidence type="ECO:0000256" key="4">
    <source>
        <dbReference type="ARBA" id="ARBA00022692"/>
    </source>
</evidence>
<comment type="caution">
    <text evidence="9">The sequence shown here is derived from an EMBL/GenBank/DDBJ whole genome shotgun (WGS) entry which is preliminary data.</text>
</comment>
<keyword evidence="5 8" id="KW-0256">Endoplasmic reticulum</keyword>
<dbReference type="GO" id="GO:0006506">
    <property type="term" value="P:GPI anchor biosynthetic process"/>
    <property type="evidence" value="ECO:0007669"/>
    <property type="project" value="TreeGrafter"/>
</dbReference>
<protein>
    <recommendedName>
        <fullName evidence="8">Mannosyltransferase</fullName>
        <ecNumber evidence="8">2.4.1.-</ecNumber>
    </recommendedName>
</protein>
<dbReference type="AlphaFoldDB" id="A0A8J5QUR5"/>
<dbReference type="GO" id="GO:0005789">
    <property type="term" value="C:endoplasmic reticulum membrane"/>
    <property type="evidence" value="ECO:0007669"/>
    <property type="project" value="UniProtKB-SubCell"/>
</dbReference>
<evidence type="ECO:0000256" key="2">
    <source>
        <dbReference type="ARBA" id="ARBA00022676"/>
    </source>
</evidence>
<dbReference type="OrthoDB" id="416834at2759"/>
<keyword evidence="7 8" id="KW-0472">Membrane</keyword>
<keyword evidence="2 8" id="KW-0328">Glycosyltransferase</keyword>
<keyword evidence="4 8" id="KW-0812">Transmembrane</keyword>
<gene>
    <name evidence="9" type="ORF">G9C98_003665</name>
</gene>
<evidence type="ECO:0000256" key="5">
    <source>
        <dbReference type="ARBA" id="ARBA00022824"/>
    </source>
</evidence>
<accession>A0A8J5QUR5</accession>
<name>A0A8J5QUR5_9HYME</name>
<dbReference type="Proteomes" id="UP000729913">
    <property type="component" value="Unassembled WGS sequence"/>
</dbReference>
<proteinExistence type="inferred from homology"/>